<reference evidence="1 2" key="1">
    <citation type="journal article" date="2004" name="Int. J. Syst. Evol. Microbiol.">
        <title>Kaistella koreensis gen. nov., sp. nov., a novel member of the Chryseobacterium-Bergeyella-Riemerella branch.</title>
        <authorList>
            <person name="Kim M.K."/>
            <person name="Im W.T."/>
            <person name="Shin Y.K."/>
            <person name="Lim J.H."/>
            <person name="Kim S.H."/>
            <person name="Lee B.C."/>
            <person name="Park M.Y."/>
            <person name="Lee K.Y."/>
            <person name="Lee S.T."/>
        </authorList>
    </citation>
    <scope>NUCLEOTIDE SEQUENCE [LARGE SCALE GENOMIC DNA]</scope>
    <source>
        <strain evidence="1 2">CCUG 49689</strain>
    </source>
</reference>
<dbReference type="EMBL" id="LFNG01000013">
    <property type="protein sequence ID" value="KMQ70741.1"/>
    <property type="molecule type" value="Genomic_DNA"/>
</dbReference>
<dbReference type="AlphaFoldDB" id="A0A0J7IY41"/>
<dbReference type="OrthoDB" id="795069at2"/>
<organism evidence="1 2">
    <name type="scientific">Chryseobacterium koreense CCUG 49689</name>
    <dbReference type="NCBI Taxonomy" id="1304281"/>
    <lineage>
        <taxon>Bacteria</taxon>
        <taxon>Pseudomonadati</taxon>
        <taxon>Bacteroidota</taxon>
        <taxon>Flavobacteriia</taxon>
        <taxon>Flavobacteriales</taxon>
        <taxon>Weeksellaceae</taxon>
        <taxon>Chryseobacterium group</taxon>
        <taxon>Chryseobacterium</taxon>
    </lineage>
</organism>
<comment type="caution">
    <text evidence="1">The sequence shown here is derived from an EMBL/GenBank/DDBJ whole genome shotgun (WGS) entry which is preliminary data.</text>
</comment>
<evidence type="ECO:0000313" key="1">
    <source>
        <dbReference type="EMBL" id="KMQ70741.1"/>
    </source>
</evidence>
<gene>
    <name evidence="1" type="ORF">ACM44_10505</name>
</gene>
<evidence type="ECO:0000313" key="2">
    <source>
        <dbReference type="Proteomes" id="UP000035900"/>
    </source>
</evidence>
<proteinExistence type="predicted"/>
<dbReference type="STRING" id="1304281.ACM44_10505"/>
<dbReference type="Proteomes" id="UP000035900">
    <property type="component" value="Unassembled WGS sequence"/>
</dbReference>
<dbReference type="RefSeq" id="WP_048500002.1">
    <property type="nucleotide sequence ID" value="NZ_LFNG01000013.1"/>
</dbReference>
<accession>A0A0J7IY41</accession>
<sequence>MIDRITLGNQHAPVMYQLMGVCQDNFKMKSQDNLWTVYDTGTGIIIRFKYQNKKLYKVFIDFSPHKQINGNIHNANPFSIREAQEQIKITLNDIGIEKRNFIFWDISAIEIGVNYLSVVSPETILQCFLFYKNARFNQHPLYPHYYYAAGKEGVKGKKNDIVDRKSGDARRNKNCKIKNYCKAKQTNNQVRLMYYQLGYCEENIMRFEVNAETMAYCNKWGFTTLDSLFDENILERCIIFLKEHLNEIFVFNPKDIVSDKKLSTPDRRKYFQAIAKNFWEGKEKRELRTSKDKWLKLPRKSDTKKIVVAEILKAVEVQNNTYSDIKSMSYFRTEDIESDSEETPLYRGLNLFKNKRLLVDIGNTTHFCVVTGEDISMQRNGEPYLKREGLRFLKENNLFRYNKIKEKFLSPKLLNASEEKQIENIEKNIKNRIYNEQHNNLSFQRRNYHPNQPQFNFI</sequence>
<protein>
    <submittedName>
        <fullName evidence="1">Uncharacterized protein</fullName>
    </submittedName>
</protein>
<name>A0A0J7IY41_9FLAO</name>
<dbReference type="PATRIC" id="fig|1304281.5.peg.2264"/>
<keyword evidence="2" id="KW-1185">Reference proteome</keyword>